<accession>I4DCQ1</accession>
<dbReference type="KEGG" id="dai:Desaci_4749"/>
<keyword evidence="1" id="KW-0472">Membrane</keyword>
<reference evidence="3" key="1">
    <citation type="journal article" date="2012" name="J. Bacteriol.">
        <title>Complete genome sequences of Desulfosporosinus orientis DSM765T, Desulfosporosinus youngiae DSM17734T, Desulfosporosinus meridiei DSM13257T, and Desulfosporosinus acidiphilus DSM22704T.</title>
        <authorList>
            <person name="Pester M."/>
            <person name="Brambilla E."/>
            <person name="Alazard D."/>
            <person name="Rattei T."/>
            <person name="Weinmaier T."/>
            <person name="Han J."/>
            <person name="Lucas S."/>
            <person name="Lapidus A."/>
            <person name="Cheng J.F."/>
            <person name="Goodwin L."/>
            <person name="Pitluck S."/>
            <person name="Peters L."/>
            <person name="Ovchinnikova G."/>
            <person name="Teshima H."/>
            <person name="Detter J.C."/>
            <person name="Han C.S."/>
            <person name="Tapia R."/>
            <person name="Land M.L."/>
            <person name="Hauser L."/>
            <person name="Kyrpides N.C."/>
            <person name="Ivanova N.N."/>
            <person name="Pagani I."/>
            <person name="Huntmann M."/>
            <person name="Wei C.L."/>
            <person name="Davenport K.W."/>
            <person name="Daligault H."/>
            <person name="Chain P.S."/>
            <person name="Chen A."/>
            <person name="Mavromatis K."/>
            <person name="Markowitz V."/>
            <person name="Szeto E."/>
            <person name="Mikhailova N."/>
            <person name="Pati A."/>
            <person name="Wagner M."/>
            <person name="Woyke T."/>
            <person name="Ollivier B."/>
            <person name="Klenk H.P."/>
            <person name="Spring S."/>
            <person name="Loy A."/>
        </authorList>
    </citation>
    <scope>NUCLEOTIDE SEQUENCE [LARGE SCALE GENOMIC DNA]</scope>
    <source>
        <strain evidence="3">DSM 22704 / JCM 16185 / SJ4</strain>
    </source>
</reference>
<dbReference type="HOGENOM" id="CLU_1064458_0_0_9"/>
<name>I4DCQ1_DESAJ</name>
<keyword evidence="2" id="KW-0614">Plasmid</keyword>
<dbReference type="Proteomes" id="UP000002892">
    <property type="component" value="Plasmid pDESACI.01"/>
</dbReference>
<keyword evidence="1" id="KW-1133">Transmembrane helix</keyword>
<sequence length="261" mass="29956">MNLIKNKQFRYSVYLSLLVLVPALLKVAYNNRSHIYFFEWSLPWLGIIIGLTLGRLDYGPYFTLKKKDELPAIFLGILCFILIGFFSHLGTLLSNTNDPQGILHKVTSTPDFIDSVFNLPLVAMNEEFLKSLIALTLLKVLPFNRILNFIVSFLATIAFFGYIHTFFYPSTAFYPTMFSAIPTVLLFFLFRNIYPVIIGHYIADIISAIGHWSYFSDHRSQGIWIAMLLCFSSLLVYKFAILAFSKIYKRLSKKTVSSYTA</sequence>
<gene>
    <name evidence="2" type="ordered locus">Desaci_4749</name>
</gene>
<feature type="transmembrane region" description="Helical" evidence="1">
    <location>
        <begin position="70"/>
        <end position="89"/>
    </location>
</feature>
<dbReference type="AlphaFoldDB" id="I4DCQ1"/>
<proteinExistence type="predicted"/>
<feature type="transmembrane region" description="Helical" evidence="1">
    <location>
        <begin position="146"/>
        <end position="168"/>
    </location>
</feature>
<geneLocation type="plasmid" evidence="2 3">
    <name>pDESACI.01</name>
</geneLocation>
<feature type="transmembrane region" description="Helical" evidence="1">
    <location>
        <begin position="223"/>
        <end position="244"/>
    </location>
</feature>
<dbReference type="RefSeq" id="WP_014825087.1">
    <property type="nucleotide sequence ID" value="NC_018066.1"/>
</dbReference>
<dbReference type="EMBL" id="CP003640">
    <property type="protein sequence ID" value="AFM43575.1"/>
    <property type="molecule type" value="Genomic_DNA"/>
</dbReference>
<evidence type="ECO:0000313" key="2">
    <source>
        <dbReference type="EMBL" id="AFM43575.1"/>
    </source>
</evidence>
<evidence type="ECO:0008006" key="4">
    <source>
        <dbReference type="Google" id="ProtNLM"/>
    </source>
</evidence>
<keyword evidence="3" id="KW-1185">Reference proteome</keyword>
<feature type="transmembrane region" description="Helical" evidence="1">
    <location>
        <begin position="35"/>
        <end position="58"/>
    </location>
</feature>
<evidence type="ECO:0000313" key="3">
    <source>
        <dbReference type="Proteomes" id="UP000002892"/>
    </source>
</evidence>
<keyword evidence="1" id="KW-0812">Transmembrane</keyword>
<protein>
    <recommendedName>
        <fullName evidence="4">CAAX amino terminal protease family</fullName>
    </recommendedName>
</protein>
<feature type="transmembrane region" description="Helical" evidence="1">
    <location>
        <begin position="12"/>
        <end position="29"/>
    </location>
</feature>
<organism evidence="2 3">
    <name type="scientific">Desulfosporosinus acidiphilus (strain DSM 22704 / JCM 16185 / SJ4)</name>
    <dbReference type="NCBI Taxonomy" id="646529"/>
    <lineage>
        <taxon>Bacteria</taxon>
        <taxon>Bacillati</taxon>
        <taxon>Bacillota</taxon>
        <taxon>Clostridia</taxon>
        <taxon>Eubacteriales</taxon>
        <taxon>Desulfitobacteriaceae</taxon>
        <taxon>Desulfosporosinus</taxon>
    </lineage>
</organism>
<evidence type="ECO:0000256" key="1">
    <source>
        <dbReference type="SAM" id="Phobius"/>
    </source>
</evidence>